<protein>
    <submittedName>
        <fullName evidence="2">Polypeptide N-acetylgalactosaminyltransferase 5</fullName>
    </submittedName>
</protein>
<dbReference type="Proteomes" id="UP000324222">
    <property type="component" value="Unassembled WGS sequence"/>
</dbReference>
<keyword evidence="2" id="KW-0808">Transferase</keyword>
<dbReference type="GO" id="GO:0006493">
    <property type="term" value="P:protein O-linked glycosylation"/>
    <property type="evidence" value="ECO:0007669"/>
    <property type="project" value="TreeGrafter"/>
</dbReference>
<sequence length="141" mass="15776">MVGGIGARSVDYGDVGERRKLRKDLKCKSFRWFLENIYPESQMPLDYYYLGEIRNVETQSCLDTLGRKSGENLGTSYCHGLGGNQVCLQRAPACSVNGQVLVVSFGSGLEEHGSFHTVLLLCFVLWKACHHCCVRKVLSRI</sequence>
<comment type="caution">
    <text evidence="2">The sequence shown here is derived from an EMBL/GenBank/DDBJ whole genome shotgun (WGS) entry which is preliminary data.</text>
</comment>
<evidence type="ECO:0000313" key="3">
    <source>
        <dbReference type="Proteomes" id="UP000324222"/>
    </source>
</evidence>
<keyword evidence="1" id="KW-1015">Disulfide bond</keyword>
<accession>A0A5B7ISL6</accession>
<dbReference type="Gene3D" id="1.10.8.460">
    <property type="entry name" value="ppGaNTase-T1 linker domain-like"/>
    <property type="match status" value="1"/>
</dbReference>
<evidence type="ECO:0000256" key="1">
    <source>
        <dbReference type="ARBA" id="ARBA00023157"/>
    </source>
</evidence>
<dbReference type="GO" id="GO:0004653">
    <property type="term" value="F:polypeptide N-acetylgalactosaminyltransferase activity"/>
    <property type="evidence" value="ECO:0007669"/>
    <property type="project" value="TreeGrafter"/>
</dbReference>
<keyword evidence="3" id="KW-1185">Reference proteome</keyword>
<dbReference type="AlphaFoldDB" id="A0A5B7ISL6"/>
<dbReference type="SUPFAM" id="SSF50370">
    <property type="entry name" value="Ricin B-like lectins"/>
    <property type="match status" value="1"/>
</dbReference>
<dbReference type="EMBL" id="VSRR010072848">
    <property type="protein sequence ID" value="MPC86882.1"/>
    <property type="molecule type" value="Genomic_DNA"/>
</dbReference>
<organism evidence="2 3">
    <name type="scientific">Portunus trituberculatus</name>
    <name type="common">Swimming crab</name>
    <name type="synonym">Neptunus trituberculatus</name>
    <dbReference type="NCBI Taxonomy" id="210409"/>
    <lineage>
        <taxon>Eukaryota</taxon>
        <taxon>Metazoa</taxon>
        <taxon>Ecdysozoa</taxon>
        <taxon>Arthropoda</taxon>
        <taxon>Crustacea</taxon>
        <taxon>Multicrustacea</taxon>
        <taxon>Malacostraca</taxon>
        <taxon>Eumalacostraca</taxon>
        <taxon>Eucarida</taxon>
        <taxon>Decapoda</taxon>
        <taxon>Pleocyemata</taxon>
        <taxon>Brachyura</taxon>
        <taxon>Eubrachyura</taxon>
        <taxon>Portunoidea</taxon>
        <taxon>Portunidae</taxon>
        <taxon>Portuninae</taxon>
        <taxon>Portunus</taxon>
    </lineage>
</organism>
<dbReference type="OrthoDB" id="5988548at2759"/>
<dbReference type="Gene3D" id="2.80.10.50">
    <property type="match status" value="1"/>
</dbReference>
<dbReference type="GO" id="GO:0005794">
    <property type="term" value="C:Golgi apparatus"/>
    <property type="evidence" value="ECO:0007669"/>
    <property type="project" value="TreeGrafter"/>
</dbReference>
<dbReference type="PANTHER" id="PTHR11675">
    <property type="entry name" value="N-ACETYLGALACTOSAMINYLTRANSFERASE"/>
    <property type="match status" value="1"/>
</dbReference>
<dbReference type="InterPro" id="IPR035992">
    <property type="entry name" value="Ricin_B-like_lectins"/>
</dbReference>
<reference evidence="2 3" key="1">
    <citation type="submission" date="2019-05" db="EMBL/GenBank/DDBJ databases">
        <title>Another draft genome of Portunus trituberculatus and its Hox gene families provides insights of decapod evolution.</title>
        <authorList>
            <person name="Jeong J.-H."/>
            <person name="Song I."/>
            <person name="Kim S."/>
            <person name="Choi T."/>
            <person name="Kim D."/>
            <person name="Ryu S."/>
            <person name="Kim W."/>
        </authorList>
    </citation>
    <scope>NUCLEOTIDE SEQUENCE [LARGE SCALE GENOMIC DNA]</scope>
    <source>
        <tissue evidence="2">Muscle</tissue>
    </source>
</reference>
<gene>
    <name evidence="2" type="primary">pgant5_1</name>
    <name evidence="2" type="ORF">E2C01_081720</name>
</gene>
<dbReference type="PANTHER" id="PTHR11675:SF101">
    <property type="entry name" value="POLYPEPTIDE N-ACETYLGALACTOSAMINYLTRANSFERASE 5"/>
    <property type="match status" value="1"/>
</dbReference>
<evidence type="ECO:0000313" key="2">
    <source>
        <dbReference type="EMBL" id="MPC86882.1"/>
    </source>
</evidence>
<name>A0A5B7ISL6_PORTR</name>
<proteinExistence type="predicted"/>